<dbReference type="SMART" id="SM00228">
    <property type="entry name" value="PDZ"/>
    <property type="match status" value="1"/>
</dbReference>
<evidence type="ECO:0000259" key="7">
    <source>
        <dbReference type="PROSITE" id="PS50106"/>
    </source>
</evidence>
<feature type="domain" description="PDZ" evidence="7">
    <location>
        <begin position="460"/>
        <end position="532"/>
    </location>
</feature>
<evidence type="ECO:0000259" key="6">
    <source>
        <dbReference type="PROSITE" id="PS50023"/>
    </source>
</evidence>
<dbReference type="GO" id="GO:0001725">
    <property type="term" value="C:stress fiber"/>
    <property type="evidence" value="ECO:0007669"/>
    <property type="project" value="TreeGrafter"/>
</dbReference>
<evidence type="ECO:0000256" key="1">
    <source>
        <dbReference type="ARBA" id="ARBA00022723"/>
    </source>
</evidence>
<dbReference type="Gene3D" id="2.10.110.10">
    <property type="entry name" value="Cysteine Rich Protein"/>
    <property type="match status" value="1"/>
</dbReference>
<keyword evidence="2 4" id="KW-0862">Zinc</keyword>
<dbReference type="PROSITE" id="PS50106">
    <property type="entry name" value="PDZ"/>
    <property type="match status" value="1"/>
</dbReference>
<evidence type="ECO:0000313" key="8">
    <source>
        <dbReference type="Proteomes" id="UP000887575"/>
    </source>
</evidence>
<dbReference type="PANTHER" id="PTHR15551:SF3">
    <property type="entry name" value="LIM AND CALPONIN HOMOLOGY DOMAINS-CONTAINING PROTEIN 1"/>
    <property type="match status" value="1"/>
</dbReference>
<reference evidence="9" key="1">
    <citation type="submission" date="2024-02" db="UniProtKB">
        <authorList>
            <consortium name="WormBaseParasite"/>
        </authorList>
    </citation>
    <scope>IDENTIFICATION</scope>
</reference>
<feature type="region of interest" description="Disordered" evidence="5">
    <location>
        <begin position="875"/>
        <end position="933"/>
    </location>
</feature>
<protein>
    <submittedName>
        <fullName evidence="9">Uncharacterized protein</fullName>
    </submittedName>
</protein>
<dbReference type="InterPro" id="IPR001478">
    <property type="entry name" value="PDZ"/>
</dbReference>
<feature type="compositionally biased region" description="Basic and acidic residues" evidence="5">
    <location>
        <begin position="36"/>
        <end position="46"/>
    </location>
</feature>
<dbReference type="GO" id="GO:0051496">
    <property type="term" value="P:positive regulation of stress fiber assembly"/>
    <property type="evidence" value="ECO:0007669"/>
    <property type="project" value="TreeGrafter"/>
</dbReference>
<keyword evidence="3 4" id="KW-0440">LIM domain</keyword>
<evidence type="ECO:0000256" key="2">
    <source>
        <dbReference type="ARBA" id="ARBA00022833"/>
    </source>
</evidence>
<dbReference type="PROSITE" id="PS50023">
    <property type="entry name" value="LIM_DOMAIN_2"/>
    <property type="match status" value="1"/>
</dbReference>
<dbReference type="WBParaSite" id="MBELARI_LOCUS10605">
    <property type="protein sequence ID" value="MBELARI_LOCUS10605"/>
    <property type="gene ID" value="MBELARI_LOCUS10605"/>
</dbReference>
<evidence type="ECO:0000313" key="9">
    <source>
        <dbReference type="WBParaSite" id="MBELARI_LOCUS10605"/>
    </source>
</evidence>
<dbReference type="Gene3D" id="2.30.42.10">
    <property type="match status" value="1"/>
</dbReference>
<feature type="compositionally biased region" description="Basic and acidic residues" evidence="5">
    <location>
        <begin position="1037"/>
        <end position="1099"/>
    </location>
</feature>
<feature type="domain" description="LIM zinc-binding" evidence="6">
    <location>
        <begin position="1164"/>
        <end position="1230"/>
    </location>
</feature>
<feature type="compositionally biased region" description="Basic and acidic residues" evidence="5">
    <location>
        <begin position="1117"/>
        <end position="1130"/>
    </location>
</feature>
<sequence length="1234" mass="139604">MASDQESLSLPHIIRNRELSDGESPLSDDEDSEENETLRITRKDPLEFSPKPLGDEVQDAHTLRPTDEFEYIPFPSLRPQPTPPTQDRKRIYTSPRDSKIEKNPRPIPPPKPKYLKESRLLKSPTADCRPMSRDSGISICTNPQCPYSTGQHILRISILPDSKDEIYEVHSPAQTGDSGIEHTRATPSTSTDFSPRSDLKSEYASPRPPSKAATPESVNQLLIQRETPPPDHAPPPPPSTLSTDERLYSEEQRQKARDTLDQVLIPIAVERERSRGTIESNQGSDEEEKIPIDQHFIEEETFPDPPPHISSQELKEAVITQHAKFSCLSEREESARVEATLHLAPTKISQSISRTFPSLQAIPSERPSEKSVLVELTVELNREQNALISTHKYPQKVKGERAIVSTKVQNGVRKTTSQSNMVPPPVPLYRAVDIPFDDSSKDTYQPPIRNEKSSKDGYFTVILEMGSQPVHKGFGMGIHSERGEPLKVESVLVGTPADRAGLQVGDRIASINGEDVVDAYPSAINRMLHEAARLGEVELRILRLATTHYENVARLQKSASAASFDKTRSIFQGAPLAKTPEQRKREAFGSINSGTLRQDSAVSRNSQSSISSTTSEHRGLQRSSTGTSFDPYRAPEIKMIQTPQIESGFRKSYGVEGDFRVTTASTKQGPGKLSDFVPEVERDSQNILYQGLDDESRKSEDDSIPRTIRNYDLRPTPAISQSFALRRDSDDASVCAVLKRSTLPRNAGGKALEDASETDGDFNDGKDSLAEGAVRVSVEPRSRRASGSTMMAPRGAPLRSSSQDSLLTTTEEVYRRYEYRRYTPTYADPRDYDQRADHSPRTRVIPVIRDPRPPSREDNYYPRIETMPVYRSTSIRDDYPAPEEPPTIASGRMTPIAIERRYRNESPEVGRDESGSVRSRARSTDARGSTSRPIYIQRKQYNNYYDPDYDEIDNDGVSRASHRFYDKDGRALRREERREERVVEVTRSYENLEEDPREWRQVIKSQRQAAPGQPQDNQRIRDASQSLGNLPTYMNRRMKEQEEKEREERKYLDSARMDVQEDFRQRNIEKNRERQDSRNYRESNDRQPRVVKDWREQERTYNGGPAPDGYSSLHRSYGNERSNDQGRVDPRYGTIPDKPQRHPAQPYQRDFDKQEPVVAVSGKHRCGHCGNELGRGQAMIIESLSLYYHLSCFRCIVCGTALGNGTTGADVRVRDGKLHCYSCYSNDAVQLSKV</sequence>
<dbReference type="InterPro" id="IPR001781">
    <property type="entry name" value="Znf_LIM"/>
</dbReference>
<keyword evidence="8" id="KW-1185">Reference proteome</keyword>
<dbReference type="AlphaFoldDB" id="A0AAF3E9L0"/>
<dbReference type="GO" id="GO:0032034">
    <property type="term" value="F:myosin II head/neck binding"/>
    <property type="evidence" value="ECO:0007669"/>
    <property type="project" value="TreeGrafter"/>
</dbReference>
<dbReference type="Pfam" id="PF00412">
    <property type="entry name" value="LIM"/>
    <property type="match status" value="1"/>
</dbReference>
<feature type="compositionally biased region" description="Basic and acidic residues" evidence="5">
    <location>
        <begin position="898"/>
        <end position="915"/>
    </location>
</feature>
<feature type="region of interest" description="Disordered" evidence="5">
    <location>
        <begin position="573"/>
        <end position="631"/>
    </location>
</feature>
<dbReference type="Pfam" id="PF00595">
    <property type="entry name" value="PDZ"/>
    <property type="match status" value="1"/>
</dbReference>
<feature type="region of interest" description="Disordered" evidence="5">
    <location>
        <begin position="747"/>
        <end position="806"/>
    </location>
</feature>
<feature type="region of interest" description="Disordered" evidence="5">
    <location>
        <begin position="168"/>
        <end position="218"/>
    </location>
</feature>
<dbReference type="SUPFAM" id="SSF50156">
    <property type="entry name" value="PDZ domain-like"/>
    <property type="match status" value="1"/>
</dbReference>
<feature type="compositionally biased region" description="Polar residues" evidence="5">
    <location>
        <begin position="185"/>
        <end position="194"/>
    </location>
</feature>
<feature type="compositionally biased region" description="Acidic residues" evidence="5">
    <location>
        <begin position="26"/>
        <end position="35"/>
    </location>
</feature>
<name>A0AAF3E9L0_9BILA</name>
<keyword evidence="1 4" id="KW-0479">Metal-binding</keyword>
<dbReference type="GO" id="GO:0051893">
    <property type="term" value="P:regulation of focal adhesion assembly"/>
    <property type="evidence" value="ECO:0007669"/>
    <property type="project" value="TreeGrafter"/>
</dbReference>
<proteinExistence type="predicted"/>
<organism evidence="8 9">
    <name type="scientific">Mesorhabditis belari</name>
    <dbReference type="NCBI Taxonomy" id="2138241"/>
    <lineage>
        <taxon>Eukaryota</taxon>
        <taxon>Metazoa</taxon>
        <taxon>Ecdysozoa</taxon>
        <taxon>Nematoda</taxon>
        <taxon>Chromadorea</taxon>
        <taxon>Rhabditida</taxon>
        <taxon>Rhabditina</taxon>
        <taxon>Rhabditomorpha</taxon>
        <taxon>Rhabditoidea</taxon>
        <taxon>Rhabditidae</taxon>
        <taxon>Mesorhabditinae</taxon>
        <taxon>Mesorhabditis</taxon>
    </lineage>
</organism>
<accession>A0AAF3E9L0</accession>
<feature type="compositionally biased region" description="Basic and acidic residues" evidence="5">
    <location>
        <begin position="86"/>
        <end position="104"/>
    </location>
</feature>
<feature type="region of interest" description="Disordered" evidence="5">
    <location>
        <begin position="1004"/>
        <end position="1151"/>
    </location>
</feature>
<feature type="compositionally biased region" description="Basic and acidic residues" evidence="5">
    <location>
        <begin position="58"/>
        <end position="67"/>
    </location>
</feature>
<feature type="compositionally biased region" description="Low complexity" evidence="5">
    <location>
        <begin position="600"/>
        <end position="614"/>
    </location>
</feature>
<dbReference type="InterPro" id="IPR036034">
    <property type="entry name" value="PDZ_sf"/>
</dbReference>
<dbReference type="Proteomes" id="UP000887575">
    <property type="component" value="Unassembled WGS sequence"/>
</dbReference>
<feature type="region of interest" description="Disordered" evidence="5">
    <location>
        <begin position="1"/>
        <end position="144"/>
    </location>
</feature>
<dbReference type="CDD" id="cd08368">
    <property type="entry name" value="LIM"/>
    <property type="match status" value="1"/>
</dbReference>
<dbReference type="PANTHER" id="PTHR15551">
    <property type="entry name" value="LIM DOMAIN ONLY 7"/>
    <property type="match status" value="1"/>
</dbReference>
<evidence type="ECO:0000256" key="3">
    <source>
        <dbReference type="ARBA" id="ARBA00023038"/>
    </source>
</evidence>
<evidence type="ECO:0000256" key="4">
    <source>
        <dbReference type="PROSITE-ProRule" id="PRU00125"/>
    </source>
</evidence>
<dbReference type="PROSITE" id="PS00478">
    <property type="entry name" value="LIM_DOMAIN_1"/>
    <property type="match status" value="1"/>
</dbReference>
<dbReference type="GO" id="GO:0046872">
    <property type="term" value="F:metal ion binding"/>
    <property type="evidence" value="ECO:0007669"/>
    <property type="project" value="UniProtKB-KW"/>
</dbReference>
<dbReference type="SMART" id="SM00132">
    <property type="entry name" value="LIM"/>
    <property type="match status" value="1"/>
</dbReference>
<evidence type="ECO:0000256" key="5">
    <source>
        <dbReference type="SAM" id="MobiDB-lite"/>
    </source>
</evidence>